<reference evidence="3 4" key="1">
    <citation type="submission" date="2017-03" db="EMBL/GenBank/DDBJ databases">
        <title>Genome Survey of Euroglyphus maynei.</title>
        <authorList>
            <person name="Arlian L.G."/>
            <person name="Morgan M.S."/>
            <person name="Rider S.D."/>
        </authorList>
    </citation>
    <scope>NUCLEOTIDE SEQUENCE [LARGE SCALE GENOMIC DNA]</scope>
    <source>
        <strain evidence="3">Arlian Lab</strain>
        <tissue evidence="3">Whole body</tissue>
    </source>
</reference>
<keyword evidence="4" id="KW-1185">Reference proteome</keyword>
<dbReference type="InterPro" id="IPR000949">
    <property type="entry name" value="ELM2_dom"/>
</dbReference>
<comment type="caution">
    <text evidence="3">The sequence shown here is derived from an EMBL/GenBank/DDBJ whole genome shotgun (WGS) entry which is preliminary data.</text>
</comment>
<proteinExistence type="predicted"/>
<evidence type="ECO:0000259" key="2">
    <source>
        <dbReference type="PROSITE" id="PS51156"/>
    </source>
</evidence>
<evidence type="ECO:0000256" key="1">
    <source>
        <dbReference type="ARBA" id="ARBA00023242"/>
    </source>
</evidence>
<dbReference type="OrthoDB" id="6509302at2759"/>
<evidence type="ECO:0000313" key="4">
    <source>
        <dbReference type="Proteomes" id="UP000194236"/>
    </source>
</evidence>
<sequence length="139" mass="16207">MTYSNDYYHYYNDPHSPNMIQDDNFVRNAENQLANIPEFHNGPPPPGGKFCIEFEVLNLKKNRTFPTTDNDDGDDTLLWKPDPERIDDYSVEMFIRQAFNYGINGDCALHLLYRCNYDNNVALNLIRNTDHDVVVVPIF</sequence>
<dbReference type="AlphaFoldDB" id="A0A1Y3B7U0"/>
<protein>
    <recommendedName>
        <fullName evidence="2">ELM2 domain-containing protein</fullName>
    </recommendedName>
</protein>
<keyword evidence="1" id="KW-0539">Nucleus</keyword>
<dbReference type="EMBL" id="MUJZ01039452">
    <property type="protein sequence ID" value="OTF75998.1"/>
    <property type="molecule type" value="Genomic_DNA"/>
</dbReference>
<dbReference type="Proteomes" id="UP000194236">
    <property type="component" value="Unassembled WGS sequence"/>
</dbReference>
<organism evidence="3 4">
    <name type="scientific">Euroglyphus maynei</name>
    <name type="common">Mayne's house dust mite</name>
    <dbReference type="NCBI Taxonomy" id="6958"/>
    <lineage>
        <taxon>Eukaryota</taxon>
        <taxon>Metazoa</taxon>
        <taxon>Ecdysozoa</taxon>
        <taxon>Arthropoda</taxon>
        <taxon>Chelicerata</taxon>
        <taxon>Arachnida</taxon>
        <taxon>Acari</taxon>
        <taxon>Acariformes</taxon>
        <taxon>Sarcoptiformes</taxon>
        <taxon>Astigmata</taxon>
        <taxon>Psoroptidia</taxon>
        <taxon>Analgoidea</taxon>
        <taxon>Pyroglyphidae</taxon>
        <taxon>Pyroglyphinae</taxon>
        <taxon>Euroglyphus</taxon>
    </lineage>
</organism>
<evidence type="ECO:0000313" key="3">
    <source>
        <dbReference type="EMBL" id="OTF75998.1"/>
    </source>
</evidence>
<accession>A0A1Y3B7U0</accession>
<name>A0A1Y3B7U0_EURMA</name>
<dbReference type="PROSITE" id="PS51156">
    <property type="entry name" value="ELM2"/>
    <property type="match status" value="1"/>
</dbReference>
<gene>
    <name evidence="3" type="ORF">BLA29_010204</name>
</gene>
<feature type="domain" description="ELM2" evidence="2">
    <location>
        <begin position="1"/>
        <end position="130"/>
    </location>
</feature>